<sequence length="118" mass="13892">MKYNKSEIMKAAWNLFKMSQKWAESFKLSFSECLHRAWEAAKQSIENTKKLFSNNCMKIVNGSRLGLIRSIVDDRTMGWIVTGKTYPARKELKRAGFEWDPDCSNWYTTDRKVAEYFC</sequence>
<name>A0A8S5Q9A5_9CAUD</name>
<organism evidence="1">
    <name type="scientific">Siphoviridae sp. cty3u30</name>
    <dbReference type="NCBI Taxonomy" id="2825744"/>
    <lineage>
        <taxon>Viruses</taxon>
        <taxon>Duplodnaviria</taxon>
        <taxon>Heunggongvirae</taxon>
        <taxon>Uroviricota</taxon>
        <taxon>Caudoviricetes</taxon>
    </lineage>
</organism>
<dbReference type="EMBL" id="BK015598">
    <property type="protein sequence ID" value="DAE15060.1"/>
    <property type="molecule type" value="Genomic_DNA"/>
</dbReference>
<accession>A0A8S5Q9A5</accession>
<protein>
    <submittedName>
        <fullName evidence="1">Uncharacterized protein</fullName>
    </submittedName>
</protein>
<proteinExistence type="predicted"/>
<evidence type="ECO:0000313" key="1">
    <source>
        <dbReference type="EMBL" id="DAE15060.1"/>
    </source>
</evidence>
<reference evidence="1" key="1">
    <citation type="journal article" date="2021" name="Proc. Natl. Acad. Sci. U.S.A.">
        <title>A Catalog of Tens of Thousands of Viruses from Human Metagenomes Reveals Hidden Associations with Chronic Diseases.</title>
        <authorList>
            <person name="Tisza M.J."/>
            <person name="Buck C.B."/>
        </authorList>
    </citation>
    <scope>NUCLEOTIDE SEQUENCE</scope>
    <source>
        <strain evidence="1">Cty3u30</strain>
    </source>
</reference>